<dbReference type="Pfam" id="PF15090">
    <property type="entry name" value="DUF4553"/>
    <property type="match status" value="1"/>
</dbReference>
<evidence type="ECO:0000256" key="1">
    <source>
        <dbReference type="SAM" id="MobiDB-lite"/>
    </source>
</evidence>
<reference evidence="2 3" key="1">
    <citation type="submission" date="2019-09" db="EMBL/GenBank/DDBJ databases">
        <title>Bird 10,000 Genomes (B10K) Project - Family phase.</title>
        <authorList>
            <person name="Zhang G."/>
        </authorList>
    </citation>
    <scope>NUCLEOTIDE SEQUENCE [LARGE SCALE GENOMIC DNA]</scope>
    <source>
        <strain evidence="2">B10K-DU-002-30</strain>
        <tissue evidence="2">Muscle</tissue>
    </source>
</reference>
<feature type="compositionally biased region" description="Polar residues" evidence="1">
    <location>
        <begin position="251"/>
        <end position="270"/>
    </location>
</feature>
<dbReference type="EMBL" id="VXBR01008888">
    <property type="protein sequence ID" value="NXO29045.1"/>
    <property type="molecule type" value="Genomic_DNA"/>
</dbReference>
<feature type="compositionally biased region" description="Basic and acidic residues" evidence="1">
    <location>
        <begin position="177"/>
        <end position="186"/>
    </location>
</feature>
<keyword evidence="3" id="KW-1185">Reference proteome</keyword>
<organism evidence="2 3">
    <name type="scientific">Cisticola juncidis</name>
    <dbReference type="NCBI Taxonomy" id="52622"/>
    <lineage>
        <taxon>Eukaryota</taxon>
        <taxon>Metazoa</taxon>
        <taxon>Chordata</taxon>
        <taxon>Craniata</taxon>
        <taxon>Vertebrata</taxon>
        <taxon>Euteleostomi</taxon>
        <taxon>Archelosauria</taxon>
        <taxon>Archosauria</taxon>
        <taxon>Dinosauria</taxon>
        <taxon>Saurischia</taxon>
        <taxon>Theropoda</taxon>
        <taxon>Coelurosauria</taxon>
        <taxon>Aves</taxon>
        <taxon>Neognathae</taxon>
        <taxon>Neoaves</taxon>
        <taxon>Telluraves</taxon>
        <taxon>Australaves</taxon>
        <taxon>Passeriformes</taxon>
        <taxon>Sylvioidea</taxon>
        <taxon>Cisticolidae</taxon>
        <taxon>Cisticola</taxon>
    </lineage>
</organism>
<name>A0A7L1QWG8_9PASS</name>
<feature type="compositionally biased region" description="Polar residues" evidence="1">
    <location>
        <begin position="702"/>
        <end position="718"/>
    </location>
</feature>
<dbReference type="PANTHER" id="PTHR14931:SF1">
    <property type="entry name" value="LIGAND DEPENDENT NUCLEAR RECEPTOR COREPRESSOR LIKE"/>
    <property type="match status" value="1"/>
</dbReference>
<gene>
    <name evidence="2" type="primary">Yd021_0</name>
    <name evidence="2" type="ORF">CISJUN_R15176</name>
</gene>
<dbReference type="Proteomes" id="UP000546986">
    <property type="component" value="Unassembled WGS sequence"/>
</dbReference>
<accession>A0A7L1QWG8</accession>
<dbReference type="AlphaFoldDB" id="A0A7L1QWG8"/>
<dbReference type="PANTHER" id="PTHR14931">
    <property type="entry name" value="GENE 340-RELATED"/>
    <property type="match status" value="1"/>
</dbReference>
<comment type="caution">
    <text evidence="2">The sequence shown here is derived from an EMBL/GenBank/DDBJ whole genome shotgun (WGS) entry which is preliminary data.</text>
</comment>
<proteinExistence type="predicted"/>
<protein>
    <submittedName>
        <fullName evidence="2">YD021 protein</fullName>
    </submittedName>
</protein>
<feature type="region of interest" description="Disordered" evidence="1">
    <location>
        <begin position="241"/>
        <end position="275"/>
    </location>
</feature>
<feature type="non-terminal residue" evidence="2">
    <location>
        <position position="764"/>
    </location>
</feature>
<evidence type="ECO:0000313" key="3">
    <source>
        <dbReference type="Proteomes" id="UP000546986"/>
    </source>
</evidence>
<sequence length="764" mass="86992">MEEINSNKNITVTVVFGRSRRTKRHVSEGNLNLISILPTQHIDSNFANDPSRARRNAETGNALTEMVKAFQDPSTEMEVSGYDYVRPIKSNLASPHPCSNVIRQIKKPLTTIRKPGRPAKVKISGISVTVSRLSPQERKVSISNGLLPLQQQNVLEKNIPQERKNQLCNNMGQVKNMQRDSREDGPHSVTTTVSRKREIPSRHSARDRKPSLHFLHSLASSSAFTCRSALLHKSYKLHLKKAKGRKEKLKQSNQSTASKDTSELRNSGNAKTDLKDGEFGRISEVSLDPIFSSNPSLRWWPTSTSSDTLLEELNNRFEQMTNTWLRVGGSEFDKCVCEKRDPIEQDCNTEMSDPLDSCLVELETSPVKMLFQKKCNMNELCTWFMQTTETQSLSLVRKANARNPLEVASTREVKMETKQSDPSTCPFRKHFKKFALSSPSKPAGKLQILHNMVRSPVLSMKSNFTLARLRRNEFKKLQHDRWGQTKKLYNQASGGWKSKKKNLQLFCQSQLFKSTSGKTNDETPKLEEKNKVEIQPTQTLVESQNSLLPTETEARDAFVQQMMGSSDFNPHPGLTNIFKSHSETNGTIRCQQNVRKEQSQDKLFQNTWKAKTFKDCRIFLRKINHIEQHNSCKLNNVIYSPEGVDSRSTQAYMEEKRHPLLRSHSTKQNTLKKREYEVETSKGSNSAKVTEKLGGPCHGRKISSSVNKDDNPSGSSEGLTRINKRKSPQWETTDTNLRKRHKRQSCSSGQMAPYYPKYQVGKFL</sequence>
<feature type="region of interest" description="Disordered" evidence="1">
    <location>
        <begin position="654"/>
        <end position="752"/>
    </location>
</feature>
<dbReference type="InterPro" id="IPR028104">
    <property type="entry name" value="DUF4553"/>
</dbReference>
<feature type="region of interest" description="Disordered" evidence="1">
    <location>
        <begin position="176"/>
        <end position="208"/>
    </location>
</feature>
<feature type="non-terminal residue" evidence="2">
    <location>
        <position position="1"/>
    </location>
</feature>
<evidence type="ECO:0000313" key="2">
    <source>
        <dbReference type="EMBL" id="NXO29045.1"/>
    </source>
</evidence>